<name>G3HG85_CRIGR</name>
<accession>G3HG85</accession>
<dbReference type="EMBL" id="JH000344">
    <property type="protein sequence ID" value="EGW07056.1"/>
    <property type="molecule type" value="Genomic_DNA"/>
</dbReference>
<dbReference type="AlphaFoldDB" id="G3HG85"/>
<gene>
    <name evidence="1" type="ORF">I79_009606</name>
</gene>
<evidence type="ECO:0000313" key="1">
    <source>
        <dbReference type="EMBL" id="EGW07056.1"/>
    </source>
</evidence>
<protein>
    <submittedName>
        <fullName evidence="1">Uncharacterized protein</fullName>
    </submittedName>
</protein>
<dbReference type="Proteomes" id="UP000001075">
    <property type="component" value="Unassembled WGS sequence"/>
</dbReference>
<organism evidence="1 2">
    <name type="scientific">Cricetulus griseus</name>
    <name type="common">Chinese hamster</name>
    <name type="synonym">Cricetulus barabensis griseus</name>
    <dbReference type="NCBI Taxonomy" id="10029"/>
    <lineage>
        <taxon>Eukaryota</taxon>
        <taxon>Metazoa</taxon>
        <taxon>Chordata</taxon>
        <taxon>Craniata</taxon>
        <taxon>Vertebrata</taxon>
        <taxon>Euteleostomi</taxon>
        <taxon>Mammalia</taxon>
        <taxon>Eutheria</taxon>
        <taxon>Euarchontoglires</taxon>
        <taxon>Glires</taxon>
        <taxon>Rodentia</taxon>
        <taxon>Myomorpha</taxon>
        <taxon>Muroidea</taxon>
        <taxon>Cricetidae</taxon>
        <taxon>Cricetinae</taxon>
        <taxon>Cricetulus</taxon>
    </lineage>
</organism>
<reference evidence="2" key="1">
    <citation type="journal article" date="2011" name="Nat. Biotechnol.">
        <title>The genomic sequence of the Chinese hamster ovary (CHO)-K1 cell line.</title>
        <authorList>
            <person name="Xu X."/>
            <person name="Nagarajan H."/>
            <person name="Lewis N.E."/>
            <person name="Pan S."/>
            <person name="Cai Z."/>
            <person name="Liu X."/>
            <person name="Chen W."/>
            <person name="Xie M."/>
            <person name="Wang W."/>
            <person name="Hammond S."/>
            <person name="Andersen M.R."/>
            <person name="Neff N."/>
            <person name="Passarelli B."/>
            <person name="Koh W."/>
            <person name="Fan H.C."/>
            <person name="Wang J."/>
            <person name="Gui Y."/>
            <person name="Lee K.H."/>
            <person name="Betenbaugh M.J."/>
            <person name="Quake S.R."/>
            <person name="Famili I."/>
            <person name="Palsson B.O."/>
            <person name="Wang J."/>
        </authorList>
    </citation>
    <scope>NUCLEOTIDE SEQUENCE [LARGE SCALE GENOMIC DNA]</scope>
    <source>
        <strain evidence="2">CHO K1 cell line</strain>
    </source>
</reference>
<evidence type="ECO:0000313" key="2">
    <source>
        <dbReference type="Proteomes" id="UP000001075"/>
    </source>
</evidence>
<dbReference type="InParanoid" id="G3HG85"/>
<sequence length="73" mass="7910">MVQAFGSLHSVMKVKYSSPIFLISNRPAPVPTSSSLSSSGRLTIRAPQALLDGEGRQDRILNAFIHQVVCKSL</sequence>
<proteinExistence type="predicted"/>